<organism evidence="1 2">
    <name type="scientific">Actinoplanes subglobosus</name>
    <dbReference type="NCBI Taxonomy" id="1547892"/>
    <lineage>
        <taxon>Bacteria</taxon>
        <taxon>Bacillati</taxon>
        <taxon>Actinomycetota</taxon>
        <taxon>Actinomycetes</taxon>
        <taxon>Micromonosporales</taxon>
        <taxon>Micromonosporaceae</taxon>
        <taxon>Actinoplanes</taxon>
    </lineage>
</organism>
<dbReference type="InterPro" id="IPR011989">
    <property type="entry name" value="ARM-like"/>
</dbReference>
<protein>
    <recommendedName>
        <fullName evidence="3">Leucine rich repeat variant</fullName>
    </recommendedName>
</protein>
<name>A0ABV8IZS7_9ACTN</name>
<reference evidence="2" key="1">
    <citation type="journal article" date="2019" name="Int. J. Syst. Evol. Microbiol.">
        <title>The Global Catalogue of Microorganisms (GCM) 10K type strain sequencing project: providing services to taxonomists for standard genome sequencing and annotation.</title>
        <authorList>
            <consortium name="The Broad Institute Genomics Platform"/>
            <consortium name="The Broad Institute Genome Sequencing Center for Infectious Disease"/>
            <person name="Wu L."/>
            <person name="Ma J."/>
        </authorList>
    </citation>
    <scope>NUCLEOTIDE SEQUENCE [LARGE SCALE GENOMIC DNA]</scope>
    <source>
        <strain evidence="2">TBRC 5832</strain>
    </source>
</reference>
<keyword evidence="2" id="KW-1185">Reference proteome</keyword>
<dbReference type="Proteomes" id="UP001595867">
    <property type="component" value="Unassembled WGS sequence"/>
</dbReference>
<dbReference type="SUPFAM" id="SSF48371">
    <property type="entry name" value="ARM repeat"/>
    <property type="match status" value="1"/>
</dbReference>
<proteinExistence type="predicted"/>
<gene>
    <name evidence="1" type="ORF">ACFO0C_25535</name>
</gene>
<dbReference type="Gene3D" id="1.25.10.10">
    <property type="entry name" value="Leucine-rich Repeat Variant"/>
    <property type="match status" value="2"/>
</dbReference>
<comment type="caution">
    <text evidence="1">The sequence shown here is derived from an EMBL/GenBank/DDBJ whole genome shotgun (WGS) entry which is preliminary data.</text>
</comment>
<accession>A0ABV8IZS7</accession>
<sequence length="477" mass="52210">MFSELVVRGLVQNPSVPADALVRLLRDWPDALTSGLHGRARLPMPLQEAMAGHPSRLVRSALGRHPDVNPALRVRLLADDDSRVRLSALEGRHRPPLPPDALEQVLSGACEPPPDGWLTVDEYFEEIFFGDVGRIRAAAQHPDPRVRRQAASRKPELLLDDPDPLVAAAAAERHRPRVPADLPGQHCHMFWVVLHMPLSRELAEQVVASGDVQAMRSVGANPTTPADLVETLSRHADAGVRAAVTDQDLTADQVRRLAGDPDPSVRGGIAHRADLPDDLVRRLAADPDPEVRRILAEWALVSDDDRAALILPEIDLPRAIRWARSDNPRLRRRAASVTGLPTDLVAVLADDPDAVVREKLATTHPEAPGELLLRCFLEGHARQEVLARPQFPFDGLARFATHDDPRIRALALHDPALDPATADLLTRDPDDQVRVAAVRCPRLPADRLTALLDDPFLAVDAAANPSLDWEAALERIG</sequence>
<dbReference type="EMBL" id="JBHSBL010000019">
    <property type="protein sequence ID" value="MFC4068304.1"/>
    <property type="molecule type" value="Genomic_DNA"/>
</dbReference>
<evidence type="ECO:0008006" key="3">
    <source>
        <dbReference type="Google" id="ProtNLM"/>
    </source>
</evidence>
<dbReference type="RefSeq" id="WP_378069205.1">
    <property type="nucleotide sequence ID" value="NZ_JBHSBL010000019.1"/>
</dbReference>
<evidence type="ECO:0000313" key="2">
    <source>
        <dbReference type="Proteomes" id="UP001595867"/>
    </source>
</evidence>
<dbReference type="InterPro" id="IPR016024">
    <property type="entry name" value="ARM-type_fold"/>
</dbReference>
<evidence type="ECO:0000313" key="1">
    <source>
        <dbReference type="EMBL" id="MFC4068304.1"/>
    </source>
</evidence>